<dbReference type="GO" id="GO:0005737">
    <property type="term" value="C:cytoplasm"/>
    <property type="evidence" value="ECO:0007669"/>
    <property type="project" value="TreeGrafter"/>
</dbReference>
<evidence type="ECO:0000256" key="1">
    <source>
        <dbReference type="SAM" id="MobiDB-lite"/>
    </source>
</evidence>
<organism evidence="3 4">
    <name type="scientific">Rubripirellula tenax</name>
    <dbReference type="NCBI Taxonomy" id="2528015"/>
    <lineage>
        <taxon>Bacteria</taxon>
        <taxon>Pseudomonadati</taxon>
        <taxon>Planctomycetota</taxon>
        <taxon>Planctomycetia</taxon>
        <taxon>Pirellulales</taxon>
        <taxon>Pirellulaceae</taxon>
        <taxon>Rubripirellula</taxon>
    </lineage>
</organism>
<evidence type="ECO:0000313" key="4">
    <source>
        <dbReference type="Proteomes" id="UP000318288"/>
    </source>
</evidence>
<dbReference type="InterPro" id="IPR001509">
    <property type="entry name" value="Epimerase_deHydtase"/>
</dbReference>
<sequence length="364" mass="39131">MTHALVTGSTGFIGRQLVKHLVDRGDRVTCLVRSTSNRRVVDSAKVDFVTGDVTDFDSVSKAVHDVDVVYHLAAVTKAFRRSTFLDVNQSGVDNVARACGDRGGNTTLVLVSSLAAAGPSRLGRPLTESDIPHPVSTYGITKLAGEIIARRYAGHVPTTIVRPPIVMGEGDADGFAMFQSIARTGLHFSPGLADTEVSMIDVMDLVRALTLVAEKGKRMGSHGNDASAGVYFAAADEVVTYGELGRMIGRAVGRDNAIVAHMPKAVVWGIAGISDLAGRIRRRPNILNWDKAREATAGSWTCSAANLMGDTGFAQAMPMATRIRQTAEWYFANNWLPMPRKARQRGPVGLEQIRNASTKTLRDT</sequence>
<evidence type="ECO:0000313" key="3">
    <source>
        <dbReference type="EMBL" id="TWU47341.1"/>
    </source>
</evidence>
<feature type="region of interest" description="Disordered" evidence="1">
    <location>
        <begin position="342"/>
        <end position="364"/>
    </location>
</feature>
<dbReference type="SUPFAM" id="SSF51735">
    <property type="entry name" value="NAD(P)-binding Rossmann-fold domains"/>
    <property type="match status" value="1"/>
</dbReference>
<accession>A0A5C6EI65</accession>
<gene>
    <name evidence="3" type="ORF">Poly51_51410</name>
</gene>
<comment type="caution">
    <text evidence="3">The sequence shown here is derived from an EMBL/GenBank/DDBJ whole genome shotgun (WGS) entry which is preliminary data.</text>
</comment>
<feature type="compositionally biased region" description="Polar residues" evidence="1">
    <location>
        <begin position="354"/>
        <end position="364"/>
    </location>
</feature>
<evidence type="ECO:0000259" key="2">
    <source>
        <dbReference type="Pfam" id="PF01370"/>
    </source>
</evidence>
<dbReference type="Gene3D" id="3.40.50.720">
    <property type="entry name" value="NAD(P)-binding Rossmann-like Domain"/>
    <property type="match status" value="1"/>
</dbReference>
<dbReference type="InterPro" id="IPR051783">
    <property type="entry name" value="NAD(P)-dependent_oxidoreduct"/>
</dbReference>
<dbReference type="OrthoDB" id="9811743at2"/>
<reference evidence="3 4" key="1">
    <citation type="submission" date="2019-02" db="EMBL/GenBank/DDBJ databases">
        <title>Deep-cultivation of Planctomycetes and their phenomic and genomic characterization uncovers novel biology.</title>
        <authorList>
            <person name="Wiegand S."/>
            <person name="Jogler M."/>
            <person name="Boedeker C."/>
            <person name="Pinto D."/>
            <person name="Vollmers J."/>
            <person name="Rivas-Marin E."/>
            <person name="Kohn T."/>
            <person name="Peeters S.H."/>
            <person name="Heuer A."/>
            <person name="Rast P."/>
            <person name="Oberbeckmann S."/>
            <person name="Bunk B."/>
            <person name="Jeske O."/>
            <person name="Meyerdierks A."/>
            <person name="Storesund J.E."/>
            <person name="Kallscheuer N."/>
            <person name="Luecker S."/>
            <person name="Lage O.M."/>
            <person name="Pohl T."/>
            <person name="Merkel B.J."/>
            <person name="Hornburger P."/>
            <person name="Mueller R.-W."/>
            <person name="Bruemmer F."/>
            <person name="Labrenz M."/>
            <person name="Spormann A.M."/>
            <person name="Op Den Camp H."/>
            <person name="Overmann J."/>
            <person name="Amann R."/>
            <person name="Jetten M.S.M."/>
            <person name="Mascher T."/>
            <person name="Medema M.H."/>
            <person name="Devos D.P."/>
            <person name="Kaster A.-K."/>
            <person name="Ovreas L."/>
            <person name="Rohde M."/>
            <person name="Galperin M.Y."/>
            <person name="Jogler C."/>
        </authorList>
    </citation>
    <scope>NUCLEOTIDE SEQUENCE [LARGE SCALE GENOMIC DNA]</scope>
    <source>
        <strain evidence="3 4">Poly51</strain>
    </source>
</reference>
<dbReference type="Pfam" id="PF01370">
    <property type="entry name" value="Epimerase"/>
    <property type="match status" value="1"/>
</dbReference>
<feature type="domain" description="NAD-dependent epimerase/dehydratase" evidence="2">
    <location>
        <begin position="4"/>
        <end position="218"/>
    </location>
</feature>
<protein>
    <submittedName>
        <fullName evidence="3">3 beta-hydroxysteroid dehydrogenase/Delta 5--&gt;4-isomerase</fullName>
    </submittedName>
</protein>
<dbReference type="GO" id="GO:0004029">
    <property type="term" value="F:aldehyde dehydrogenase (NAD+) activity"/>
    <property type="evidence" value="ECO:0007669"/>
    <property type="project" value="TreeGrafter"/>
</dbReference>
<dbReference type="InterPro" id="IPR036291">
    <property type="entry name" value="NAD(P)-bd_dom_sf"/>
</dbReference>
<keyword evidence="3" id="KW-0413">Isomerase</keyword>
<proteinExistence type="predicted"/>
<name>A0A5C6EI65_9BACT</name>
<dbReference type="AlphaFoldDB" id="A0A5C6EI65"/>
<dbReference type="RefSeq" id="WP_146461063.1">
    <property type="nucleotide sequence ID" value="NZ_SJPW01000007.1"/>
</dbReference>
<keyword evidence="4" id="KW-1185">Reference proteome</keyword>
<dbReference type="GO" id="GO:0016853">
    <property type="term" value="F:isomerase activity"/>
    <property type="evidence" value="ECO:0007669"/>
    <property type="project" value="UniProtKB-KW"/>
</dbReference>
<dbReference type="PANTHER" id="PTHR48079">
    <property type="entry name" value="PROTEIN YEEZ"/>
    <property type="match status" value="1"/>
</dbReference>
<dbReference type="PANTHER" id="PTHR48079:SF6">
    <property type="entry name" value="NAD(P)-BINDING DOMAIN-CONTAINING PROTEIN-RELATED"/>
    <property type="match status" value="1"/>
</dbReference>
<dbReference type="Proteomes" id="UP000318288">
    <property type="component" value="Unassembled WGS sequence"/>
</dbReference>
<dbReference type="EMBL" id="SJPW01000007">
    <property type="protein sequence ID" value="TWU47341.1"/>
    <property type="molecule type" value="Genomic_DNA"/>
</dbReference>